<dbReference type="GO" id="GO:0035556">
    <property type="term" value="P:intracellular signal transduction"/>
    <property type="evidence" value="ECO:0007669"/>
    <property type="project" value="TreeGrafter"/>
</dbReference>
<name>A0A498P365_LABRO</name>
<evidence type="ECO:0000259" key="7">
    <source>
        <dbReference type="PROSITE" id="PS50011"/>
    </source>
</evidence>
<evidence type="ECO:0000256" key="3">
    <source>
        <dbReference type="ARBA" id="ARBA00022679"/>
    </source>
</evidence>
<organism evidence="8 9">
    <name type="scientific">Labeo rohita</name>
    <name type="common">Indian major carp</name>
    <name type="synonym">Cyprinus rohita</name>
    <dbReference type="NCBI Taxonomy" id="84645"/>
    <lineage>
        <taxon>Eukaryota</taxon>
        <taxon>Metazoa</taxon>
        <taxon>Chordata</taxon>
        <taxon>Craniata</taxon>
        <taxon>Vertebrata</taxon>
        <taxon>Euteleostomi</taxon>
        <taxon>Actinopterygii</taxon>
        <taxon>Neopterygii</taxon>
        <taxon>Teleostei</taxon>
        <taxon>Ostariophysi</taxon>
        <taxon>Cypriniformes</taxon>
        <taxon>Cyprinidae</taxon>
        <taxon>Labeoninae</taxon>
        <taxon>Labeonini</taxon>
        <taxon>Labeo</taxon>
    </lineage>
</organism>
<evidence type="ECO:0000256" key="4">
    <source>
        <dbReference type="ARBA" id="ARBA00022741"/>
    </source>
</evidence>
<evidence type="ECO:0000313" key="9">
    <source>
        <dbReference type="Proteomes" id="UP000290572"/>
    </source>
</evidence>
<dbReference type="GO" id="GO:0005524">
    <property type="term" value="F:ATP binding"/>
    <property type="evidence" value="ECO:0007669"/>
    <property type="project" value="UniProtKB-KW"/>
</dbReference>
<dbReference type="Pfam" id="PF00069">
    <property type="entry name" value="Pkinase"/>
    <property type="match status" value="1"/>
</dbReference>
<evidence type="ECO:0000256" key="1">
    <source>
        <dbReference type="ARBA" id="ARBA00006692"/>
    </source>
</evidence>
<dbReference type="Proteomes" id="UP000290572">
    <property type="component" value="Unassembled WGS sequence"/>
</dbReference>
<feature type="domain" description="Protein kinase" evidence="7">
    <location>
        <begin position="1"/>
        <end position="91"/>
    </location>
</feature>
<keyword evidence="6" id="KW-0067">ATP-binding</keyword>
<dbReference type="PROSITE" id="PS50011">
    <property type="entry name" value="PROTEIN_KINASE_DOM"/>
    <property type="match status" value="1"/>
</dbReference>
<keyword evidence="5" id="KW-0418">Kinase</keyword>
<dbReference type="AlphaFoldDB" id="A0A498P365"/>
<dbReference type="PANTHER" id="PTHR24342">
    <property type="entry name" value="SERINE/THREONINE-PROTEIN KINASE 17"/>
    <property type="match status" value="1"/>
</dbReference>
<evidence type="ECO:0000313" key="8">
    <source>
        <dbReference type="EMBL" id="RXN39100.1"/>
    </source>
</evidence>
<dbReference type="GO" id="GO:0043065">
    <property type="term" value="P:positive regulation of apoptotic process"/>
    <property type="evidence" value="ECO:0007669"/>
    <property type="project" value="TreeGrafter"/>
</dbReference>
<evidence type="ECO:0000256" key="2">
    <source>
        <dbReference type="ARBA" id="ARBA00022527"/>
    </source>
</evidence>
<dbReference type="Gene3D" id="1.10.510.10">
    <property type="entry name" value="Transferase(Phosphotransferase) domain 1"/>
    <property type="match status" value="1"/>
</dbReference>
<keyword evidence="3" id="KW-0808">Transferase</keyword>
<evidence type="ECO:0000256" key="6">
    <source>
        <dbReference type="ARBA" id="ARBA00022840"/>
    </source>
</evidence>
<dbReference type="GO" id="GO:0005634">
    <property type="term" value="C:nucleus"/>
    <property type="evidence" value="ECO:0007669"/>
    <property type="project" value="TreeGrafter"/>
</dbReference>
<accession>A0A498P365</accession>
<sequence>MVLHGTPEFAAPEVVNYEPVDLATDMWSIGVICYILLSGESPFQGNSDAETLALVTGAQWEFDPESFDDITDEAKGFISGLLRKDKSVVLV</sequence>
<dbReference type="InterPro" id="IPR011009">
    <property type="entry name" value="Kinase-like_dom_sf"/>
</dbReference>
<evidence type="ECO:0000256" key="5">
    <source>
        <dbReference type="ARBA" id="ARBA00022777"/>
    </source>
</evidence>
<keyword evidence="4" id="KW-0547">Nucleotide-binding</keyword>
<keyword evidence="9" id="KW-1185">Reference proteome</keyword>
<comment type="similarity">
    <text evidence="1">Belongs to the protein kinase superfamily. CAMK Ser/Thr protein kinase family.</text>
</comment>
<dbReference type="SUPFAM" id="SSF56112">
    <property type="entry name" value="Protein kinase-like (PK-like)"/>
    <property type="match status" value="1"/>
</dbReference>
<comment type="caution">
    <text evidence="8">The sequence shown here is derived from an EMBL/GenBank/DDBJ whole genome shotgun (WGS) entry which is preliminary data.</text>
</comment>
<reference evidence="8 9" key="1">
    <citation type="submission" date="2018-03" db="EMBL/GenBank/DDBJ databases">
        <title>Draft genome sequence of Rohu Carp (Labeo rohita).</title>
        <authorList>
            <person name="Das P."/>
            <person name="Kushwaha B."/>
            <person name="Joshi C.G."/>
            <person name="Kumar D."/>
            <person name="Nagpure N.S."/>
            <person name="Sahoo L."/>
            <person name="Das S.P."/>
            <person name="Bit A."/>
            <person name="Patnaik S."/>
            <person name="Meher P.K."/>
            <person name="Jayasankar P."/>
            <person name="Koringa P.G."/>
            <person name="Patel N.V."/>
            <person name="Hinsu A.T."/>
            <person name="Kumar R."/>
            <person name="Pandey M."/>
            <person name="Agarwal S."/>
            <person name="Srivastava S."/>
            <person name="Singh M."/>
            <person name="Iquebal M.A."/>
            <person name="Jaiswal S."/>
            <person name="Angadi U.B."/>
            <person name="Kumar N."/>
            <person name="Raza M."/>
            <person name="Shah T.M."/>
            <person name="Rai A."/>
            <person name="Jena J.K."/>
        </authorList>
    </citation>
    <scope>NUCLEOTIDE SEQUENCE [LARGE SCALE GENOMIC DNA]</scope>
    <source>
        <strain evidence="8">DASCIFA01</strain>
        <tissue evidence="8">Testis</tissue>
    </source>
</reference>
<keyword evidence="2" id="KW-0723">Serine/threonine-protein kinase</keyword>
<protein>
    <submittedName>
        <fullName evidence="8">Myosin light chain smooth muscle-like protein</fullName>
    </submittedName>
</protein>
<dbReference type="PANTHER" id="PTHR24342:SF20">
    <property type="entry name" value="MYOSIN LIGHT CHAIN KINASE, SMOOTH MUSCLE"/>
    <property type="match status" value="1"/>
</dbReference>
<dbReference type="GO" id="GO:0004674">
    <property type="term" value="F:protein serine/threonine kinase activity"/>
    <property type="evidence" value="ECO:0007669"/>
    <property type="project" value="UniProtKB-KW"/>
</dbReference>
<gene>
    <name evidence="8" type="ORF">ROHU_000511</name>
</gene>
<dbReference type="InterPro" id="IPR000719">
    <property type="entry name" value="Prot_kinase_dom"/>
</dbReference>
<dbReference type="STRING" id="84645.A0A498P365"/>
<dbReference type="EMBL" id="QBIY01003324">
    <property type="protein sequence ID" value="RXN39100.1"/>
    <property type="molecule type" value="Genomic_DNA"/>
</dbReference>
<proteinExistence type="inferred from homology"/>